<evidence type="ECO:0000259" key="2">
    <source>
        <dbReference type="PROSITE" id="PS51832"/>
    </source>
</evidence>
<keyword evidence="4" id="KW-1185">Reference proteome</keyword>
<keyword evidence="1" id="KW-0812">Transmembrane</keyword>
<reference evidence="3 4" key="1">
    <citation type="submission" date="2020-08" db="EMBL/GenBank/DDBJ databases">
        <title>Sequencing the genomes of 1000 actinobacteria strains.</title>
        <authorList>
            <person name="Klenk H.-P."/>
        </authorList>
    </citation>
    <scope>NUCLEOTIDE SEQUENCE [LARGE SCALE GENOMIC DNA]</scope>
    <source>
        <strain evidence="3 4">DSM 105369</strain>
    </source>
</reference>
<dbReference type="InterPro" id="IPR037522">
    <property type="entry name" value="HD_GYP_dom"/>
</dbReference>
<dbReference type="CDD" id="cd00077">
    <property type="entry name" value="HDc"/>
    <property type="match status" value="1"/>
</dbReference>
<keyword evidence="3" id="KW-0808">Transferase</keyword>
<proteinExistence type="predicted"/>
<dbReference type="PANTHER" id="PTHR45228:SF4">
    <property type="entry name" value="LIPOPROTEIN"/>
    <property type="match status" value="1"/>
</dbReference>
<feature type="transmembrane region" description="Helical" evidence="1">
    <location>
        <begin position="28"/>
        <end position="61"/>
    </location>
</feature>
<protein>
    <submittedName>
        <fullName evidence="3">Putative nucleotidyltransferase with HDIG domain</fullName>
    </submittedName>
</protein>
<comment type="caution">
    <text evidence="3">The sequence shown here is derived from an EMBL/GenBank/DDBJ whole genome shotgun (WGS) entry which is preliminary data.</text>
</comment>
<dbReference type="InterPro" id="IPR006675">
    <property type="entry name" value="HDIG_dom"/>
</dbReference>
<dbReference type="Pfam" id="PF13487">
    <property type="entry name" value="HD_5"/>
    <property type="match status" value="1"/>
</dbReference>
<dbReference type="PROSITE" id="PS51832">
    <property type="entry name" value="HD_GYP"/>
    <property type="match status" value="1"/>
</dbReference>
<sequence>MSLMIQVNGGPPALITWRRVVRQVGRTYLGFGVVGFLFAVLWGPVGLGPATVLVMVTPLVLAQWSYAQQHAESVAHERTVSSLVAAVDARDPIMRGRNVRVANVSEAIGNELRLSPAQADALHFAALLHDVGMVAPVKGRHAGADMRQADLERIRRHPTRGVEMLRSIEFLGDSITAIRHHHERWDGRGYPDRLAGSAIPLLARVLAVADAFCALVPRIGAEAAVETLRRRSGEQFDPACVAAVCELAESVAPLAQVDHELADQAGEPGLMESRWLDHDLPDVSDLLAAESAPR</sequence>
<dbReference type="PANTHER" id="PTHR45228">
    <property type="entry name" value="CYCLIC DI-GMP PHOSPHODIESTERASE TM_0186-RELATED"/>
    <property type="match status" value="1"/>
</dbReference>
<dbReference type="InterPro" id="IPR003607">
    <property type="entry name" value="HD/PDEase_dom"/>
</dbReference>
<dbReference type="Gene3D" id="1.10.3210.10">
    <property type="entry name" value="Hypothetical protein af1432"/>
    <property type="match status" value="1"/>
</dbReference>
<evidence type="ECO:0000313" key="3">
    <source>
        <dbReference type="EMBL" id="MBB2890099.1"/>
    </source>
</evidence>
<dbReference type="NCBIfam" id="TIGR00277">
    <property type="entry name" value="HDIG"/>
    <property type="match status" value="1"/>
</dbReference>
<accession>A0A839MZT3</accession>
<feature type="domain" description="HD-GYP" evidence="2">
    <location>
        <begin position="72"/>
        <end position="260"/>
    </location>
</feature>
<dbReference type="Proteomes" id="UP000559182">
    <property type="component" value="Unassembled WGS sequence"/>
</dbReference>
<gene>
    <name evidence="3" type="ORF">FHU39_000083</name>
</gene>
<dbReference type="AlphaFoldDB" id="A0A839MZT3"/>
<organism evidence="3 4">
    <name type="scientific">Flexivirga oryzae</name>
    <dbReference type="NCBI Taxonomy" id="1794944"/>
    <lineage>
        <taxon>Bacteria</taxon>
        <taxon>Bacillati</taxon>
        <taxon>Actinomycetota</taxon>
        <taxon>Actinomycetes</taxon>
        <taxon>Micrococcales</taxon>
        <taxon>Dermacoccaceae</taxon>
        <taxon>Flexivirga</taxon>
    </lineage>
</organism>
<dbReference type="SUPFAM" id="SSF109604">
    <property type="entry name" value="HD-domain/PDEase-like"/>
    <property type="match status" value="1"/>
</dbReference>
<dbReference type="SMART" id="SM00471">
    <property type="entry name" value="HDc"/>
    <property type="match status" value="1"/>
</dbReference>
<dbReference type="GO" id="GO:0016740">
    <property type="term" value="F:transferase activity"/>
    <property type="evidence" value="ECO:0007669"/>
    <property type="project" value="UniProtKB-KW"/>
</dbReference>
<evidence type="ECO:0000313" key="4">
    <source>
        <dbReference type="Proteomes" id="UP000559182"/>
    </source>
</evidence>
<keyword evidence="1" id="KW-0472">Membrane</keyword>
<keyword evidence="1" id="KW-1133">Transmembrane helix</keyword>
<dbReference type="InterPro" id="IPR052020">
    <property type="entry name" value="Cyclic_di-GMP/3'3'-cGAMP_PDE"/>
</dbReference>
<dbReference type="EMBL" id="JACHVQ010000001">
    <property type="protein sequence ID" value="MBB2890099.1"/>
    <property type="molecule type" value="Genomic_DNA"/>
</dbReference>
<name>A0A839MZT3_9MICO</name>
<evidence type="ECO:0000256" key="1">
    <source>
        <dbReference type="SAM" id="Phobius"/>
    </source>
</evidence>